<dbReference type="SMART" id="SM00738">
    <property type="entry name" value="NGN"/>
    <property type="match status" value="1"/>
</dbReference>
<dbReference type="Proteomes" id="UP000607559">
    <property type="component" value="Unassembled WGS sequence"/>
</dbReference>
<dbReference type="InterPro" id="IPR008991">
    <property type="entry name" value="Translation_prot_SH3-like_sf"/>
</dbReference>
<dbReference type="EMBL" id="BMJC01000002">
    <property type="protein sequence ID" value="GGA93644.1"/>
    <property type="molecule type" value="Genomic_DNA"/>
</dbReference>
<evidence type="ECO:0000256" key="1">
    <source>
        <dbReference type="ARBA" id="ARBA00022814"/>
    </source>
</evidence>
<keyword evidence="3" id="KW-0804">Transcription</keyword>
<keyword evidence="1" id="KW-0889">Transcription antitermination</keyword>
<dbReference type="GO" id="GO:0031564">
    <property type="term" value="P:transcription antitermination"/>
    <property type="evidence" value="ECO:0007669"/>
    <property type="project" value="UniProtKB-KW"/>
</dbReference>
<protein>
    <submittedName>
        <fullName evidence="5">Transcription antitermination protein NusG</fullName>
    </submittedName>
</protein>
<organism evidence="5 6">
    <name type="scientific">Puia dinghuensis</name>
    <dbReference type="NCBI Taxonomy" id="1792502"/>
    <lineage>
        <taxon>Bacteria</taxon>
        <taxon>Pseudomonadati</taxon>
        <taxon>Bacteroidota</taxon>
        <taxon>Chitinophagia</taxon>
        <taxon>Chitinophagales</taxon>
        <taxon>Chitinophagaceae</taxon>
        <taxon>Puia</taxon>
    </lineage>
</organism>
<dbReference type="PANTHER" id="PTHR30265:SF4">
    <property type="entry name" value="KOW MOTIF FAMILY PROTEIN, EXPRESSED"/>
    <property type="match status" value="1"/>
</dbReference>
<dbReference type="SUPFAM" id="SSF82679">
    <property type="entry name" value="N-utilization substance G protein NusG, N-terminal domain"/>
    <property type="match status" value="1"/>
</dbReference>
<dbReference type="NCBIfam" id="NF033644">
    <property type="entry name" value="antiterm_UpxY"/>
    <property type="match status" value="1"/>
</dbReference>
<reference evidence="5" key="2">
    <citation type="submission" date="2020-09" db="EMBL/GenBank/DDBJ databases">
        <authorList>
            <person name="Sun Q."/>
            <person name="Zhou Y."/>
        </authorList>
    </citation>
    <scope>NUCLEOTIDE SEQUENCE</scope>
    <source>
        <strain evidence="5">CGMCC 1.15448</strain>
    </source>
</reference>
<dbReference type="Gene3D" id="3.30.70.940">
    <property type="entry name" value="NusG, N-terminal domain"/>
    <property type="match status" value="1"/>
</dbReference>
<dbReference type="InterPro" id="IPR006645">
    <property type="entry name" value="NGN-like_dom"/>
</dbReference>
<evidence type="ECO:0000313" key="5">
    <source>
        <dbReference type="EMBL" id="GGA93644.1"/>
    </source>
</evidence>
<dbReference type="SUPFAM" id="SSF50104">
    <property type="entry name" value="Translation proteins SH3-like domain"/>
    <property type="match status" value="1"/>
</dbReference>
<gene>
    <name evidence="5" type="ORF">GCM10011511_16170</name>
</gene>
<dbReference type="AlphaFoldDB" id="A0A8J2UBE7"/>
<evidence type="ECO:0000313" key="6">
    <source>
        <dbReference type="Proteomes" id="UP000607559"/>
    </source>
</evidence>
<dbReference type="GO" id="GO:0006354">
    <property type="term" value="P:DNA-templated transcription elongation"/>
    <property type="evidence" value="ECO:0007669"/>
    <property type="project" value="InterPro"/>
</dbReference>
<keyword evidence="2" id="KW-0805">Transcription regulation</keyword>
<keyword evidence="6" id="KW-1185">Reference proteome</keyword>
<evidence type="ECO:0000256" key="2">
    <source>
        <dbReference type="ARBA" id="ARBA00023015"/>
    </source>
</evidence>
<comment type="caution">
    <text evidence="5">The sequence shown here is derived from an EMBL/GenBank/DDBJ whole genome shotgun (WGS) entry which is preliminary data.</text>
</comment>
<name>A0A8J2UBE7_9BACT</name>
<evidence type="ECO:0000259" key="4">
    <source>
        <dbReference type="SMART" id="SM00738"/>
    </source>
</evidence>
<feature type="domain" description="NusG-like N-terminal" evidence="4">
    <location>
        <begin position="23"/>
        <end position="121"/>
    </location>
</feature>
<sequence length="195" mass="21882">MNGVCCSYSSNVKTTTSSTKGFRVGWYLIYTKPRHEKKVEAKLADMAIQSLLPLTKRLRVWSDRKKYIDDPLFPSYVFVHLNGLHEYFTVSNAEGVVCFVRTGKDIARVSEITINNIKLLTGNMQSLEVVDTNFQAGQRLVISQGPLAGLTGELVRFSNKQILVVRVELLKRSIIVSLAKENVSVCPSDRLEDIS</sequence>
<evidence type="ECO:0000256" key="3">
    <source>
        <dbReference type="ARBA" id="ARBA00023163"/>
    </source>
</evidence>
<dbReference type="PANTHER" id="PTHR30265">
    <property type="entry name" value="RHO-INTERACTING TRANSCRIPTION TERMINATION FACTOR NUSG"/>
    <property type="match status" value="1"/>
</dbReference>
<proteinExistence type="predicted"/>
<dbReference type="InterPro" id="IPR036735">
    <property type="entry name" value="NGN_dom_sf"/>
</dbReference>
<dbReference type="CDD" id="cd09895">
    <property type="entry name" value="NGN_SP_UpxY"/>
    <property type="match status" value="1"/>
</dbReference>
<accession>A0A8J2UBE7</accession>
<dbReference type="Pfam" id="PF02357">
    <property type="entry name" value="NusG"/>
    <property type="match status" value="1"/>
</dbReference>
<dbReference type="InterPro" id="IPR043425">
    <property type="entry name" value="NusG-like"/>
</dbReference>
<reference evidence="5" key="1">
    <citation type="journal article" date="2014" name="Int. J. Syst. Evol. Microbiol.">
        <title>Complete genome sequence of Corynebacterium casei LMG S-19264T (=DSM 44701T), isolated from a smear-ripened cheese.</title>
        <authorList>
            <consortium name="US DOE Joint Genome Institute (JGI-PGF)"/>
            <person name="Walter F."/>
            <person name="Albersmeier A."/>
            <person name="Kalinowski J."/>
            <person name="Ruckert C."/>
        </authorList>
    </citation>
    <scope>NUCLEOTIDE SEQUENCE</scope>
    <source>
        <strain evidence="5">CGMCC 1.15448</strain>
    </source>
</reference>
<dbReference type="RefSeq" id="WP_188930453.1">
    <property type="nucleotide sequence ID" value="NZ_BMJC01000002.1"/>
</dbReference>